<dbReference type="Pfam" id="PF00122">
    <property type="entry name" value="E1-E2_ATPase"/>
    <property type="match status" value="1"/>
</dbReference>
<evidence type="ECO:0000259" key="10">
    <source>
        <dbReference type="SMART" id="SM00831"/>
    </source>
</evidence>
<proteinExistence type="predicted"/>
<dbReference type="Gene3D" id="3.40.1110.10">
    <property type="entry name" value="Calcium-transporting ATPase, cytoplasmic domain N"/>
    <property type="match status" value="2"/>
</dbReference>
<evidence type="ECO:0000313" key="11">
    <source>
        <dbReference type="EMBL" id="CAD6184689.1"/>
    </source>
</evidence>
<dbReference type="InterPro" id="IPR023298">
    <property type="entry name" value="ATPase_P-typ_TM_dom_sf"/>
</dbReference>
<evidence type="ECO:0000256" key="2">
    <source>
        <dbReference type="ARBA" id="ARBA00022475"/>
    </source>
</evidence>
<dbReference type="Proteomes" id="UP000835052">
    <property type="component" value="Unassembled WGS sequence"/>
</dbReference>
<dbReference type="Pfam" id="PF13246">
    <property type="entry name" value="Cation_ATPase"/>
    <property type="match status" value="1"/>
</dbReference>
<dbReference type="GO" id="GO:1902600">
    <property type="term" value="P:proton transmembrane transport"/>
    <property type="evidence" value="ECO:0007669"/>
    <property type="project" value="TreeGrafter"/>
</dbReference>
<keyword evidence="2" id="KW-1003">Cell membrane</keyword>
<evidence type="ECO:0000256" key="4">
    <source>
        <dbReference type="ARBA" id="ARBA00022741"/>
    </source>
</evidence>
<feature type="region of interest" description="Disordered" evidence="8">
    <location>
        <begin position="519"/>
        <end position="555"/>
    </location>
</feature>
<keyword evidence="7 9" id="KW-0472">Membrane</keyword>
<accession>A0A8S1GNC7</accession>
<dbReference type="GO" id="GO:0005524">
    <property type="term" value="F:ATP binding"/>
    <property type="evidence" value="ECO:0007669"/>
    <property type="project" value="UniProtKB-KW"/>
</dbReference>
<dbReference type="SUPFAM" id="SSF81660">
    <property type="entry name" value="Metal cation-transporting ATPase, ATP-binding domain N"/>
    <property type="match status" value="1"/>
</dbReference>
<comment type="subcellular location">
    <subcellularLocation>
        <location evidence="1">Cell membrane</location>
        <topology evidence="1">Multi-pass membrane protein</topology>
    </subcellularLocation>
</comment>
<name>A0A8S1GNC7_9PELO</name>
<evidence type="ECO:0000256" key="7">
    <source>
        <dbReference type="ARBA" id="ARBA00023136"/>
    </source>
</evidence>
<feature type="transmembrane region" description="Helical" evidence="9">
    <location>
        <begin position="135"/>
        <end position="156"/>
    </location>
</feature>
<dbReference type="SUPFAM" id="SSF81665">
    <property type="entry name" value="Calcium ATPase, transmembrane domain M"/>
    <property type="match status" value="1"/>
</dbReference>
<keyword evidence="3 9" id="KW-0812">Transmembrane</keyword>
<feature type="transmembrane region" description="Helical" evidence="9">
    <location>
        <begin position="162"/>
        <end position="183"/>
    </location>
</feature>
<keyword evidence="12" id="KW-1185">Reference proteome</keyword>
<dbReference type="GO" id="GO:0006883">
    <property type="term" value="P:intracellular sodium ion homeostasis"/>
    <property type="evidence" value="ECO:0007669"/>
    <property type="project" value="TreeGrafter"/>
</dbReference>
<dbReference type="GO" id="GO:1990573">
    <property type="term" value="P:potassium ion import across plasma membrane"/>
    <property type="evidence" value="ECO:0007669"/>
    <property type="project" value="TreeGrafter"/>
</dbReference>
<evidence type="ECO:0000256" key="6">
    <source>
        <dbReference type="ARBA" id="ARBA00022989"/>
    </source>
</evidence>
<evidence type="ECO:0000256" key="5">
    <source>
        <dbReference type="ARBA" id="ARBA00022840"/>
    </source>
</evidence>
<feature type="domain" description="Cation-transporting P-type ATPase N-terminal" evidence="10">
    <location>
        <begin position="69"/>
        <end position="151"/>
    </location>
</feature>
<dbReference type="AlphaFoldDB" id="A0A8S1GNC7"/>
<dbReference type="Gene3D" id="1.20.1110.10">
    <property type="entry name" value="Calcium-transporting ATPase, transmembrane domain"/>
    <property type="match status" value="1"/>
</dbReference>
<dbReference type="InterPro" id="IPR050510">
    <property type="entry name" value="Cation_transp_ATPase_P-type"/>
</dbReference>
<dbReference type="SMART" id="SM00831">
    <property type="entry name" value="Cation_ATPase_N"/>
    <property type="match status" value="1"/>
</dbReference>
<dbReference type="InterPro" id="IPR023214">
    <property type="entry name" value="HAD_sf"/>
</dbReference>
<feature type="transmembrane region" description="Helical" evidence="9">
    <location>
        <begin position="358"/>
        <end position="380"/>
    </location>
</feature>
<evidence type="ECO:0000256" key="1">
    <source>
        <dbReference type="ARBA" id="ARBA00004651"/>
    </source>
</evidence>
<dbReference type="Gene3D" id="3.40.50.1000">
    <property type="entry name" value="HAD superfamily/HAD-like"/>
    <property type="match status" value="1"/>
</dbReference>
<comment type="caution">
    <text evidence="11">The sequence shown here is derived from an EMBL/GenBank/DDBJ whole genome shotgun (WGS) entry which is preliminary data.</text>
</comment>
<dbReference type="InterPro" id="IPR004014">
    <property type="entry name" value="ATPase_P-typ_cation-transptr_N"/>
</dbReference>
<dbReference type="InterPro" id="IPR023299">
    <property type="entry name" value="ATPase_P-typ_cyto_dom_N"/>
</dbReference>
<reference evidence="11" key="1">
    <citation type="submission" date="2020-10" db="EMBL/GenBank/DDBJ databases">
        <authorList>
            <person name="Kikuchi T."/>
        </authorList>
    </citation>
    <scope>NUCLEOTIDE SEQUENCE</scope>
    <source>
        <strain evidence="11">NKZ352</strain>
    </source>
</reference>
<sequence>MTLKQHRVCDSICNAIQTAFEVGSAQSSSNDVEKATSSGDWCAWRRKSRVRPAKADVQQARQAVASSFVEHHLSVEQLKDVYPDSYIHPEFPDRSDGLHSEEAKKRVKDGGINCIDPPREPNLIRFFVSQFHFKFWLLLIGASLLSMATYSIHMARGYNEPLNLYCAMILLAVVIVMCFLSYWQQSKAKKVLQSNTRMMPSLAVVIRDCEEQEVKADEVVVGDIVILRTGYKVPADMRIMQANCLTIESAEVTGESAPKAYKSEAATSSESVFDACNIAFMGSYCTEGEGIGIVIRTGKFTIMGAIASLHHHIPPPSGKLQTELQNFSTFISFLAISMATVIFFIGCFVARFENVLDHFIVGFVVIIVANVPQGLPATVMSQLRIIARRMAQKNILIKKLELIDELGAATVICTDKSGTLTMNKMIVTDLWYNRRLLTGGVDLKHPHLKAMKTSVRNERLEDPLPDILTVMSVCNGAQFEYVKRSMRRVSTMRAIQKSASEAMLSAPMRKKFTIVDTRTGQVSEAGKNREISSICPNSHHNSSDRKENGKKKTRRDALLGVPSDVALVQYVEQFASVEGIRQRYHVVHEIPFNSIRRCQLVVAKCLSDTNGHVDDLPDPLEKQSRYVVFIKGAPEVILGKCAKVLQNKELVEIDDDYRKQCQTAWEQLGNEGRRVIAFAQRHFHACETAKFGGKDGAEWPEELVFLGMAAIMDPPR</sequence>
<dbReference type="GO" id="GO:0036376">
    <property type="term" value="P:sodium ion export across plasma membrane"/>
    <property type="evidence" value="ECO:0007669"/>
    <property type="project" value="TreeGrafter"/>
</dbReference>
<dbReference type="PANTHER" id="PTHR43294:SF21">
    <property type="entry name" value="CATION TRANSPORTING ATPASE"/>
    <property type="match status" value="1"/>
</dbReference>
<keyword evidence="4" id="KW-0547">Nucleotide-binding</keyword>
<dbReference type="PANTHER" id="PTHR43294">
    <property type="entry name" value="SODIUM/POTASSIUM-TRANSPORTING ATPASE SUBUNIT ALPHA"/>
    <property type="match status" value="1"/>
</dbReference>
<dbReference type="NCBIfam" id="TIGR01494">
    <property type="entry name" value="ATPase_P-type"/>
    <property type="match status" value="1"/>
</dbReference>
<evidence type="ECO:0000256" key="3">
    <source>
        <dbReference type="ARBA" id="ARBA00022692"/>
    </source>
</evidence>
<dbReference type="Gene3D" id="2.70.150.10">
    <property type="entry name" value="Calcium-transporting ATPase, cytoplasmic transduction domain A"/>
    <property type="match status" value="1"/>
</dbReference>
<dbReference type="SUPFAM" id="SSF81653">
    <property type="entry name" value="Calcium ATPase, transduction domain A"/>
    <property type="match status" value="1"/>
</dbReference>
<dbReference type="GO" id="GO:0030007">
    <property type="term" value="P:intracellular potassium ion homeostasis"/>
    <property type="evidence" value="ECO:0007669"/>
    <property type="project" value="TreeGrafter"/>
</dbReference>
<dbReference type="Pfam" id="PF00690">
    <property type="entry name" value="Cation_ATPase_N"/>
    <property type="match status" value="1"/>
</dbReference>
<dbReference type="InterPro" id="IPR008250">
    <property type="entry name" value="ATPase_P-typ_transduc_dom_A_sf"/>
</dbReference>
<dbReference type="OrthoDB" id="3352408at2759"/>
<keyword evidence="6 9" id="KW-1133">Transmembrane helix</keyword>
<protein>
    <recommendedName>
        <fullName evidence="10">Cation-transporting P-type ATPase N-terminal domain-containing protein</fullName>
    </recommendedName>
</protein>
<evidence type="ECO:0000256" key="9">
    <source>
        <dbReference type="SAM" id="Phobius"/>
    </source>
</evidence>
<dbReference type="InterPro" id="IPR001757">
    <property type="entry name" value="P_typ_ATPase"/>
</dbReference>
<dbReference type="InterPro" id="IPR059000">
    <property type="entry name" value="ATPase_P-type_domA"/>
</dbReference>
<gene>
    <name evidence="11" type="ORF">CAUJ_LOCUS608</name>
</gene>
<dbReference type="GO" id="GO:0005391">
    <property type="term" value="F:P-type sodium:potassium-exchanging transporter activity"/>
    <property type="evidence" value="ECO:0007669"/>
    <property type="project" value="TreeGrafter"/>
</dbReference>
<evidence type="ECO:0000313" key="12">
    <source>
        <dbReference type="Proteomes" id="UP000835052"/>
    </source>
</evidence>
<dbReference type="PRINTS" id="PR00119">
    <property type="entry name" value="CATATPASE"/>
</dbReference>
<evidence type="ECO:0000256" key="8">
    <source>
        <dbReference type="SAM" id="MobiDB-lite"/>
    </source>
</evidence>
<feature type="transmembrane region" description="Helical" evidence="9">
    <location>
        <begin position="327"/>
        <end position="352"/>
    </location>
</feature>
<dbReference type="GO" id="GO:0005886">
    <property type="term" value="C:plasma membrane"/>
    <property type="evidence" value="ECO:0007669"/>
    <property type="project" value="UniProtKB-SubCell"/>
</dbReference>
<dbReference type="GO" id="GO:0016887">
    <property type="term" value="F:ATP hydrolysis activity"/>
    <property type="evidence" value="ECO:0007669"/>
    <property type="project" value="InterPro"/>
</dbReference>
<dbReference type="PRINTS" id="PR00121">
    <property type="entry name" value="NAKATPASE"/>
</dbReference>
<organism evidence="11 12">
    <name type="scientific">Caenorhabditis auriculariae</name>
    <dbReference type="NCBI Taxonomy" id="2777116"/>
    <lineage>
        <taxon>Eukaryota</taxon>
        <taxon>Metazoa</taxon>
        <taxon>Ecdysozoa</taxon>
        <taxon>Nematoda</taxon>
        <taxon>Chromadorea</taxon>
        <taxon>Rhabditida</taxon>
        <taxon>Rhabditina</taxon>
        <taxon>Rhabditomorpha</taxon>
        <taxon>Rhabditoidea</taxon>
        <taxon>Rhabditidae</taxon>
        <taxon>Peloderinae</taxon>
        <taxon>Caenorhabditis</taxon>
    </lineage>
</organism>
<dbReference type="EMBL" id="CAJGYM010000001">
    <property type="protein sequence ID" value="CAD6184689.1"/>
    <property type="molecule type" value="Genomic_DNA"/>
</dbReference>
<keyword evidence="5" id="KW-0067">ATP-binding</keyword>